<dbReference type="AlphaFoldDB" id="A3ZT36"/>
<dbReference type="HOGENOM" id="CLU_085858_3_0_0"/>
<dbReference type="Pfam" id="PF08819">
    <property type="entry name" value="DUF1802"/>
    <property type="match status" value="1"/>
</dbReference>
<evidence type="ECO:0008006" key="3">
    <source>
        <dbReference type="Google" id="ProtNLM"/>
    </source>
</evidence>
<dbReference type="RefSeq" id="WP_002655894.1">
    <property type="nucleotide sequence ID" value="NZ_CH672377.1"/>
</dbReference>
<dbReference type="OrthoDB" id="9808776at2"/>
<comment type="caution">
    <text evidence="1">The sequence shown here is derived from an EMBL/GenBank/DDBJ whole genome shotgun (WGS) entry which is preliminary data.</text>
</comment>
<evidence type="ECO:0000313" key="2">
    <source>
        <dbReference type="Proteomes" id="UP000004358"/>
    </source>
</evidence>
<dbReference type="EMBL" id="AANZ01000009">
    <property type="protein sequence ID" value="EAQ80464.1"/>
    <property type="molecule type" value="Genomic_DNA"/>
</dbReference>
<accession>A3ZT36</accession>
<proteinExistence type="predicted"/>
<dbReference type="InterPro" id="IPR014923">
    <property type="entry name" value="DUF1802"/>
</dbReference>
<dbReference type="Proteomes" id="UP000004358">
    <property type="component" value="Unassembled WGS sequence"/>
</dbReference>
<protein>
    <recommendedName>
        <fullName evidence="3">DUF1802 family protein</fullName>
    </recommendedName>
</protein>
<evidence type="ECO:0000313" key="1">
    <source>
        <dbReference type="EMBL" id="EAQ80464.1"/>
    </source>
</evidence>
<gene>
    <name evidence="1" type="ORF">DSM3645_11482</name>
</gene>
<name>A3ZT36_9BACT</name>
<dbReference type="STRING" id="314230.DSM3645_11482"/>
<dbReference type="eggNOG" id="COG4293">
    <property type="taxonomic scope" value="Bacteria"/>
</dbReference>
<reference evidence="1 2" key="1">
    <citation type="submission" date="2006-02" db="EMBL/GenBank/DDBJ databases">
        <authorList>
            <person name="Amann R."/>
            <person name="Ferriera S."/>
            <person name="Johnson J."/>
            <person name="Kravitz S."/>
            <person name="Halpern A."/>
            <person name="Remington K."/>
            <person name="Beeson K."/>
            <person name="Tran B."/>
            <person name="Rogers Y.-H."/>
            <person name="Friedman R."/>
            <person name="Venter J.C."/>
        </authorList>
    </citation>
    <scope>NUCLEOTIDE SEQUENCE [LARGE SCALE GENOMIC DNA]</scope>
    <source>
        <strain evidence="1 2">DSM 3645</strain>
    </source>
</reference>
<organism evidence="1 2">
    <name type="scientific">Blastopirellula marina DSM 3645</name>
    <dbReference type="NCBI Taxonomy" id="314230"/>
    <lineage>
        <taxon>Bacteria</taxon>
        <taxon>Pseudomonadati</taxon>
        <taxon>Planctomycetota</taxon>
        <taxon>Planctomycetia</taxon>
        <taxon>Pirellulales</taxon>
        <taxon>Pirellulaceae</taxon>
        <taxon>Blastopirellula</taxon>
    </lineage>
</organism>
<sequence length="189" mass="21603">MNEANCPYVMKEWDVVCDALRAGRQHLLLRKGGIREQDDQFRAEHDAFWFWPTRFHQSPDQLSSDGQQLLAQLREKHAGGNRFAVDLLAVVEDVRYITQEALLDKLTGMHILAADTVRTRFHYREPGLYLFLVRIFAAPQVQLYVETPEIAGCKSWIELPDPPSSEGLMPVINDETFAVAQAKFEALFA</sequence>